<dbReference type="RefSeq" id="WP_252590938.1">
    <property type="nucleotide sequence ID" value="NZ_CP099489.1"/>
</dbReference>
<feature type="transmembrane region" description="Helical" evidence="9">
    <location>
        <begin position="618"/>
        <end position="641"/>
    </location>
</feature>
<dbReference type="NCBIfam" id="NF007867">
    <property type="entry name" value="PRK10577.1-3"/>
    <property type="match status" value="1"/>
</dbReference>
<organism evidence="10 11">
    <name type="scientific">Ornithinimicrobium faecis</name>
    <dbReference type="NCBI Taxonomy" id="2934158"/>
    <lineage>
        <taxon>Bacteria</taxon>
        <taxon>Bacillati</taxon>
        <taxon>Actinomycetota</taxon>
        <taxon>Actinomycetes</taxon>
        <taxon>Micrococcales</taxon>
        <taxon>Ornithinimicrobiaceae</taxon>
        <taxon>Ornithinimicrobium</taxon>
    </lineage>
</organism>
<feature type="transmembrane region" description="Helical" evidence="9">
    <location>
        <begin position="223"/>
        <end position="244"/>
    </location>
</feature>
<evidence type="ECO:0000313" key="10">
    <source>
        <dbReference type="EMBL" id="USQ78147.1"/>
    </source>
</evidence>
<name>A0ABY4YPS7_9MICO</name>
<feature type="transmembrane region" description="Helical" evidence="9">
    <location>
        <begin position="444"/>
        <end position="465"/>
    </location>
</feature>
<keyword evidence="7 9" id="KW-0472">Membrane</keyword>
<comment type="subcellular location">
    <subcellularLocation>
        <location evidence="1">Cell membrane</location>
        <topology evidence="1">Multi-pass membrane protein</topology>
    </subcellularLocation>
</comment>
<feature type="transmembrane region" description="Helical" evidence="9">
    <location>
        <begin position="390"/>
        <end position="411"/>
    </location>
</feature>
<feature type="transmembrane region" description="Helical" evidence="9">
    <location>
        <begin position="35"/>
        <end position="57"/>
    </location>
</feature>
<gene>
    <name evidence="10" type="ORF">NF556_10780</name>
</gene>
<feature type="transmembrane region" description="Helical" evidence="9">
    <location>
        <begin position="345"/>
        <end position="365"/>
    </location>
</feature>
<evidence type="ECO:0000256" key="5">
    <source>
        <dbReference type="ARBA" id="ARBA00022692"/>
    </source>
</evidence>
<feature type="compositionally biased region" description="Low complexity" evidence="8">
    <location>
        <begin position="13"/>
        <end position="28"/>
    </location>
</feature>
<dbReference type="PANTHER" id="PTHR30472">
    <property type="entry name" value="FERRIC ENTEROBACTIN TRANSPORT SYSTEM PERMEASE PROTEIN"/>
    <property type="match status" value="1"/>
</dbReference>
<keyword evidence="6 9" id="KW-1133">Transmembrane helix</keyword>
<evidence type="ECO:0000313" key="11">
    <source>
        <dbReference type="Proteomes" id="UP001056455"/>
    </source>
</evidence>
<comment type="similarity">
    <text evidence="2">Belongs to the binding-protein-dependent transport system permease family. FecCD subfamily.</text>
</comment>
<feature type="transmembrane region" description="Helical" evidence="9">
    <location>
        <begin position="316"/>
        <end position="339"/>
    </location>
</feature>
<dbReference type="Pfam" id="PF01032">
    <property type="entry name" value="FecCD"/>
    <property type="match status" value="2"/>
</dbReference>
<dbReference type="PANTHER" id="PTHR30472:SF37">
    <property type="entry name" value="FE(3+) DICITRATE TRANSPORT SYSTEM PERMEASE PROTEIN FECD-RELATED"/>
    <property type="match status" value="1"/>
</dbReference>
<proteinExistence type="inferred from homology"/>
<keyword evidence="5 9" id="KW-0812">Transmembrane</keyword>
<protein>
    <submittedName>
        <fullName evidence="10">Iron ABC transporter permease</fullName>
    </submittedName>
</protein>
<evidence type="ECO:0000256" key="3">
    <source>
        <dbReference type="ARBA" id="ARBA00022448"/>
    </source>
</evidence>
<dbReference type="EMBL" id="CP099489">
    <property type="protein sequence ID" value="USQ78147.1"/>
    <property type="molecule type" value="Genomic_DNA"/>
</dbReference>
<feature type="transmembrane region" description="Helical" evidence="9">
    <location>
        <begin position="530"/>
        <end position="554"/>
    </location>
</feature>
<sequence>MTTTTPPQHADLEPSGGRSAAGAPAPGESPRRGRVSVGGITGAFLTVIVLGVIVSGVHLTQGTGAVGAGDLWRWATGGDALDETAAVLLASRVPRLLAGLLVGVALGVSGALLQSVARNPLAAPDTLAVNAGAYLTVVAVAVLGLSVPFYLQGTLAFAGGLCAAMLVMALSRGGADGPTRLILAGSAITLALHSLVTMLLVLFEQETMGLFAWGSGSIVQSGTRTLTLALPVLVVGVGAALLLSRRMDLLALGDDAASVLGISVRRARVLSILVAVLLAALSVTVAGPIGFVGLAAPLIARMVARRIPGLGRHLVLLPFAALVGIVVVVGADVALRVLIPSAMTTAVPTGVVTSLLGAALLVWFARRLPDRGVGLDSSGQHGRPRTTSTYAVVAVSLSLALVGAGLAAVLLGDRLILLGDVANWWNDVSGREVTLEMGRRVPRVLAALLAGAALALAGTIVQAVCRNPLAEPGLLGVTSGAGLGAVGAILLVPGIGLWPMSASAVVGALVVTSLVFALAHRGGLSSTRLVLIGVGTQAGVMALIALLIVVTRPWEVNLALTWLAGSTYGRTMEQLVPVAVALLVIIPIAVLLRRELDVVALDEDTPRLLGVPLDRMRLLLLGTAAVLTAAAVVATGVVAFVGLVAPHAARALVGSRHSRVIPVAILLGAILVSGADTLGRWVLAPIQIPAGVGTALLGTPYFIYLLWRSRGRDT</sequence>
<evidence type="ECO:0000256" key="2">
    <source>
        <dbReference type="ARBA" id="ARBA00007935"/>
    </source>
</evidence>
<dbReference type="CDD" id="cd06550">
    <property type="entry name" value="TM_ABC_iron-siderophores_like"/>
    <property type="match status" value="2"/>
</dbReference>
<feature type="transmembrane region" description="Helical" evidence="9">
    <location>
        <begin position="96"/>
        <end position="113"/>
    </location>
</feature>
<dbReference type="InterPro" id="IPR000522">
    <property type="entry name" value="ABC_transptr_permease_BtuC"/>
</dbReference>
<dbReference type="InterPro" id="IPR037294">
    <property type="entry name" value="ABC_BtuC-like"/>
</dbReference>
<evidence type="ECO:0000256" key="7">
    <source>
        <dbReference type="ARBA" id="ARBA00023136"/>
    </source>
</evidence>
<feature type="transmembrane region" description="Helical" evidence="9">
    <location>
        <begin position="472"/>
        <end position="492"/>
    </location>
</feature>
<keyword evidence="11" id="KW-1185">Reference proteome</keyword>
<evidence type="ECO:0000256" key="8">
    <source>
        <dbReference type="SAM" id="MobiDB-lite"/>
    </source>
</evidence>
<feature type="transmembrane region" description="Helical" evidence="9">
    <location>
        <begin position="690"/>
        <end position="707"/>
    </location>
</feature>
<feature type="transmembrane region" description="Helical" evidence="9">
    <location>
        <begin position="149"/>
        <end position="169"/>
    </location>
</feature>
<feature type="region of interest" description="Disordered" evidence="8">
    <location>
        <begin position="1"/>
        <end position="33"/>
    </location>
</feature>
<feature type="transmembrane region" description="Helical" evidence="9">
    <location>
        <begin position="125"/>
        <end position="143"/>
    </location>
</feature>
<dbReference type="Gene3D" id="1.10.3470.10">
    <property type="entry name" value="ABC transporter involved in vitamin B12 uptake, BtuC"/>
    <property type="match status" value="2"/>
</dbReference>
<feature type="transmembrane region" description="Helical" evidence="9">
    <location>
        <begin position="181"/>
        <end position="203"/>
    </location>
</feature>
<feature type="transmembrane region" description="Helical" evidence="9">
    <location>
        <begin position="661"/>
        <end position="683"/>
    </location>
</feature>
<accession>A0ABY4YPS7</accession>
<evidence type="ECO:0000256" key="4">
    <source>
        <dbReference type="ARBA" id="ARBA00022475"/>
    </source>
</evidence>
<feature type="transmembrane region" description="Helical" evidence="9">
    <location>
        <begin position="498"/>
        <end position="518"/>
    </location>
</feature>
<reference evidence="10" key="1">
    <citation type="submission" date="2022-06" db="EMBL/GenBank/DDBJ databases">
        <title>Ornithinimicrobium HY1793.</title>
        <authorList>
            <person name="Huang Y."/>
        </authorList>
    </citation>
    <scope>NUCLEOTIDE SEQUENCE</scope>
    <source>
        <strain evidence="10">HY1793</strain>
    </source>
</reference>
<feature type="transmembrane region" description="Helical" evidence="9">
    <location>
        <begin position="574"/>
        <end position="592"/>
    </location>
</feature>
<dbReference type="SUPFAM" id="SSF81345">
    <property type="entry name" value="ABC transporter involved in vitamin B12 uptake, BtuC"/>
    <property type="match status" value="2"/>
</dbReference>
<evidence type="ECO:0000256" key="9">
    <source>
        <dbReference type="SAM" id="Phobius"/>
    </source>
</evidence>
<keyword evidence="4" id="KW-1003">Cell membrane</keyword>
<keyword evidence="3" id="KW-0813">Transport</keyword>
<evidence type="ECO:0000256" key="1">
    <source>
        <dbReference type="ARBA" id="ARBA00004651"/>
    </source>
</evidence>
<dbReference type="Proteomes" id="UP001056455">
    <property type="component" value="Chromosome"/>
</dbReference>
<evidence type="ECO:0000256" key="6">
    <source>
        <dbReference type="ARBA" id="ARBA00022989"/>
    </source>
</evidence>